<organism evidence="1 2">
    <name type="scientific">Racocetra persica</name>
    <dbReference type="NCBI Taxonomy" id="160502"/>
    <lineage>
        <taxon>Eukaryota</taxon>
        <taxon>Fungi</taxon>
        <taxon>Fungi incertae sedis</taxon>
        <taxon>Mucoromycota</taxon>
        <taxon>Glomeromycotina</taxon>
        <taxon>Glomeromycetes</taxon>
        <taxon>Diversisporales</taxon>
        <taxon>Gigasporaceae</taxon>
        <taxon>Racocetra</taxon>
    </lineage>
</organism>
<sequence length="311" mass="35401">MSSNIDNKEPTSTKKSGSNTQQRTARRPFYPWSRDDVSTFKMHITHSCPKAPLEAQLSYFKQLAEDDENQKSKLPLKRQEQLENGMCFAFVCAGVSFNVAGNEIFRAWLQDLRPGFNIPSPRTLAGRIFNKQIIKGSFSKCILSQAILVAQFFRSSHIANSALENEIQINNIVGEGIKQYVATRWSSYYDSIYLILRLKVAFVRILDHNPDIITNDEVYAILNKGDVLTIADEAGELDDNDSDEGSIEDDEIEFESLDELLKLEETFDLNHEIFTEKGQSNSIESNSENVVEEQPNYDYNVDNLIDEMFAK</sequence>
<reference evidence="1" key="1">
    <citation type="submission" date="2021-06" db="EMBL/GenBank/DDBJ databases">
        <authorList>
            <person name="Kallberg Y."/>
            <person name="Tangrot J."/>
            <person name="Rosling A."/>
        </authorList>
    </citation>
    <scope>NUCLEOTIDE SEQUENCE</scope>
    <source>
        <strain evidence="1">MA461A</strain>
    </source>
</reference>
<evidence type="ECO:0000313" key="1">
    <source>
        <dbReference type="EMBL" id="CAG8602916.1"/>
    </source>
</evidence>
<accession>A0ACA9MMZ0</accession>
<keyword evidence="2" id="KW-1185">Reference proteome</keyword>
<comment type="caution">
    <text evidence="1">The sequence shown here is derived from an EMBL/GenBank/DDBJ whole genome shotgun (WGS) entry which is preliminary data.</text>
</comment>
<proteinExistence type="predicted"/>
<protein>
    <submittedName>
        <fullName evidence="1">28306_t:CDS:1</fullName>
    </submittedName>
</protein>
<gene>
    <name evidence="1" type="ORF">RPERSI_LOCUS5991</name>
</gene>
<dbReference type="Proteomes" id="UP000789920">
    <property type="component" value="Unassembled WGS sequence"/>
</dbReference>
<name>A0ACA9MMZ0_9GLOM</name>
<dbReference type="EMBL" id="CAJVQC010009301">
    <property type="protein sequence ID" value="CAG8602916.1"/>
    <property type="molecule type" value="Genomic_DNA"/>
</dbReference>
<evidence type="ECO:0000313" key="2">
    <source>
        <dbReference type="Proteomes" id="UP000789920"/>
    </source>
</evidence>